<keyword evidence="5" id="KW-0378">Hydrolase</keyword>
<proteinExistence type="inferred from homology"/>
<dbReference type="SUPFAM" id="SSF55031">
    <property type="entry name" value="Bacterial exopeptidase dimerisation domain"/>
    <property type="match status" value="1"/>
</dbReference>
<dbReference type="Gene3D" id="3.40.630.10">
    <property type="entry name" value="Zn peptidases"/>
    <property type="match status" value="2"/>
</dbReference>
<evidence type="ECO:0000313" key="10">
    <source>
        <dbReference type="Proteomes" id="UP000078516"/>
    </source>
</evidence>
<dbReference type="GO" id="GO:0008777">
    <property type="term" value="F:acetylornithine deacetylase activity"/>
    <property type="evidence" value="ECO:0007669"/>
    <property type="project" value="TreeGrafter"/>
</dbReference>
<comment type="cofactor">
    <cofactor evidence="1">
        <name>Zn(2+)</name>
        <dbReference type="ChEBI" id="CHEBI:29105"/>
    </cofactor>
</comment>
<keyword evidence="10" id="KW-1185">Reference proteome</keyword>
<reference evidence="9 10" key="1">
    <citation type="submission" date="2016-04" db="EMBL/GenBank/DDBJ databases">
        <title>Draft genome of an Enterococcus thailandicus strain isolated from bovine feces.</title>
        <authorList>
            <person name="Beukers A.G."/>
            <person name="Zaheer R."/>
            <person name="Goji N."/>
            <person name="Cook S.R."/>
            <person name="Amoako K."/>
            <person name="Chaves A.V."/>
            <person name="Ward M.P."/>
            <person name="Mcallister T.A."/>
        </authorList>
    </citation>
    <scope>NUCLEOTIDE SEQUENCE [LARGE SCALE GENOMIC DNA]</scope>
    <source>
        <strain evidence="9 10">F0711D 46</strain>
    </source>
</reference>
<dbReference type="GO" id="GO:0016805">
    <property type="term" value="F:dipeptidase activity"/>
    <property type="evidence" value="ECO:0007669"/>
    <property type="project" value="UniProtKB-KW"/>
</dbReference>
<dbReference type="GO" id="GO:0008270">
    <property type="term" value="F:zinc ion binding"/>
    <property type="evidence" value="ECO:0007669"/>
    <property type="project" value="InterPro"/>
</dbReference>
<dbReference type="PANTHER" id="PTHR43808:SF31">
    <property type="entry name" value="N-ACETYL-L-CITRULLINE DEACETYLASE"/>
    <property type="match status" value="1"/>
</dbReference>
<comment type="similarity">
    <text evidence="2">Belongs to the peptidase M20A family.</text>
</comment>
<keyword evidence="3" id="KW-0645">Protease</keyword>
<dbReference type="CDD" id="cd03888">
    <property type="entry name" value="M20_PepV"/>
    <property type="match status" value="1"/>
</dbReference>
<protein>
    <submittedName>
        <fullName evidence="9">Peptidase M20</fullName>
    </submittedName>
</protein>
<dbReference type="PANTHER" id="PTHR43808">
    <property type="entry name" value="ACETYLORNITHINE DEACETYLASE"/>
    <property type="match status" value="1"/>
</dbReference>
<dbReference type="AlphaFoldDB" id="A0A179ET11"/>
<dbReference type="RefSeq" id="WP_067481967.1">
    <property type="nucleotide sequence ID" value="NZ_BSWX01000001.1"/>
</dbReference>
<gene>
    <name evidence="9" type="ORF">A6E74_02855</name>
</gene>
<evidence type="ECO:0000313" key="9">
    <source>
        <dbReference type="EMBL" id="OAQ56365.1"/>
    </source>
</evidence>
<name>A0A179ET11_ENTTH</name>
<comment type="caution">
    <text evidence="9">The sequence shown here is derived from an EMBL/GenBank/DDBJ whole genome shotgun (WGS) entry which is preliminary data.</text>
</comment>
<keyword evidence="8" id="KW-0482">Metalloprotease</keyword>
<evidence type="ECO:0000256" key="2">
    <source>
        <dbReference type="ARBA" id="ARBA00006247"/>
    </source>
</evidence>
<dbReference type="PROSITE" id="PS00758">
    <property type="entry name" value="ARGE_DAPE_CPG2_1"/>
    <property type="match status" value="1"/>
</dbReference>
<evidence type="ECO:0000256" key="4">
    <source>
        <dbReference type="ARBA" id="ARBA00022723"/>
    </source>
</evidence>
<evidence type="ECO:0000256" key="5">
    <source>
        <dbReference type="ARBA" id="ARBA00022801"/>
    </source>
</evidence>
<dbReference type="SUPFAM" id="SSF53187">
    <property type="entry name" value="Zn-dependent exopeptidases"/>
    <property type="match status" value="1"/>
</dbReference>
<keyword evidence="6" id="KW-0862">Zinc</keyword>
<evidence type="ECO:0000256" key="3">
    <source>
        <dbReference type="ARBA" id="ARBA00022670"/>
    </source>
</evidence>
<evidence type="ECO:0000256" key="7">
    <source>
        <dbReference type="ARBA" id="ARBA00022997"/>
    </source>
</evidence>
<dbReference type="Pfam" id="PF01546">
    <property type="entry name" value="Peptidase_M20"/>
    <property type="match status" value="1"/>
</dbReference>
<dbReference type="InterPro" id="IPR010964">
    <property type="entry name" value="M20A_pepV-rel"/>
</dbReference>
<organism evidence="9 10">
    <name type="scientific">Enterococcus thailandicus</name>
    <dbReference type="NCBI Taxonomy" id="417368"/>
    <lineage>
        <taxon>Bacteria</taxon>
        <taxon>Bacillati</taxon>
        <taxon>Bacillota</taxon>
        <taxon>Bacilli</taxon>
        <taxon>Lactobacillales</taxon>
        <taxon>Enterococcaceae</taxon>
        <taxon>Enterococcus</taxon>
    </lineage>
</organism>
<dbReference type="NCBIfam" id="TIGR01887">
    <property type="entry name" value="dipeptidaselike"/>
    <property type="match status" value="1"/>
</dbReference>
<dbReference type="GO" id="GO:0006526">
    <property type="term" value="P:L-arginine biosynthetic process"/>
    <property type="evidence" value="ECO:0007669"/>
    <property type="project" value="TreeGrafter"/>
</dbReference>
<dbReference type="GO" id="GO:0008237">
    <property type="term" value="F:metallopeptidase activity"/>
    <property type="evidence" value="ECO:0007669"/>
    <property type="project" value="UniProtKB-KW"/>
</dbReference>
<keyword evidence="4" id="KW-0479">Metal-binding</keyword>
<evidence type="ECO:0000256" key="8">
    <source>
        <dbReference type="ARBA" id="ARBA00023049"/>
    </source>
</evidence>
<keyword evidence="7" id="KW-0224">Dipeptidase</keyword>
<evidence type="ECO:0000256" key="6">
    <source>
        <dbReference type="ARBA" id="ARBA00022833"/>
    </source>
</evidence>
<evidence type="ECO:0000256" key="1">
    <source>
        <dbReference type="ARBA" id="ARBA00001947"/>
    </source>
</evidence>
<dbReference type="GO" id="GO:0006508">
    <property type="term" value="P:proteolysis"/>
    <property type="evidence" value="ECO:0007669"/>
    <property type="project" value="UniProtKB-KW"/>
</dbReference>
<dbReference type="InterPro" id="IPR001261">
    <property type="entry name" value="ArgE/DapE_CS"/>
</dbReference>
<dbReference type="InterPro" id="IPR002933">
    <property type="entry name" value="Peptidase_M20"/>
</dbReference>
<dbReference type="Proteomes" id="UP000078516">
    <property type="component" value="Unassembled WGS sequence"/>
</dbReference>
<accession>A0A179ET11</accession>
<sequence>MNIHQLIEENKEQFYQDLNEVIKIKSVKGTPEKAAPFGRGPKEVLEKALSLSKSYGFETSSVQDAVGYAQWGKDSEYIGIVGHLDVVPEGTGWSFPPYQLTKKAGRFYARGILDNKGPIMACLYGMKLLKEAGFVPKKTIRILFGTDEESGSSDIPMYLSQEKPPIFGFTPDCKYPVVYGERGIVNYQILTAFDTQELNQLSNINGDQAKDHVPDQLAVTVNQEEIMVTGKRAPSNAPELGENAITLLAEKIKTNQLLTGELQDYFSWIVDSLANQHNGEGLALNFEDEDSGKLILTPYELLKTETGLSLSIAIRYPVSVTEEEVTETLLRQLPKNSEMEIVRRIKSSSFPKENPLVQKLSAVYEEVTKEDGSPVTTTGATYARFMPNIVAFGPSFPGQKGIAHNQDEYMDERDLLLNLEIYMRAIIALTE</sequence>
<dbReference type="InterPro" id="IPR036264">
    <property type="entry name" value="Bact_exopeptidase_dim_dom"/>
</dbReference>
<dbReference type="EMBL" id="LWMN01000010">
    <property type="protein sequence ID" value="OAQ56365.1"/>
    <property type="molecule type" value="Genomic_DNA"/>
</dbReference>
<dbReference type="InterPro" id="IPR050072">
    <property type="entry name" value="Peptidase_M20A"/>
</dbReference>